<evidence type="ECO:0000313" key="2">
    <source>
        <dbReference type="Proteomes" id="UP000234498"/>
    </source>
</evidence>
<dbReference type="EMBL" id="FXZA01000038">
    <property type="protein sequence ID" value="SMX99127.1"/>
    <property type="molecule type" value="Genomic_DNA"/>
</dbReference>
<name>A0A2H1KH62_BRELN</name>
<gene>
    <name evidence="1" type="ORF">BLIN101_03354</name>
</gene>
<reference evidence="2" key="1">
    <citation type="submission" date="2017-03" db="EMBL/GenBank/DDBJ databases">
        <authorList>
            <person name="Monnet C."/>
        </authorList>
    </citation>
    <scope>NUCLEOTIDE SEQUENCE [LARGE SCALE GENOMIC DNA]</scope>
    <source>
        <strain evidence="2">Mu101</strain>
    </source>
</reference>
<dbReference type="SUPFAM" id="SSF52540">
    <property type="entry name" value="P-loop containing nucleoside triphosphate hydrolases"/>
    <property type="match status" value="1"/>
</dbReference>
<sequence>MSTFDDGIDALRSWAQGDLALEAAVELLTTALEGRLLVGPWVREDEAGHLWFDADEAAAESGELSGGERRVLAIVTSLASSEHPVDLSDAITGLDPDALDAVLEALALAGGQGR</sequence>
<dbReference type="RefSeq" id="WP_101596808.1">
    <property type="nucleotide sequence ID" value="NZ_FXZA01000038.1"/>
</dbReference>
<organism evidence="1 2">
    <name type="scientific">Brevibacterium linens</name>
    <dbReference type="NCBI Taxonomy" id="1703"/>
    <lineage>
        <taxon>Bacteria</taxon>
        <taxon>Bacillati</taxon>
        <taxon>Actinomycetota</taxon>
        <taxon>Actinomycetes</taxon>
        <taxon>Micrococcales</taxon>
        <taxon>Brevibacteriaceae</taxon>
        <taxon>Brevibacterium</taxon>
    </lineage>
</organism>
<dbReference type="OrthoDB" id="3532716at2"/>
<dbReference type="InterPro" id="IPR027417">
    <property type="entry name" value="P-loop_NTPase"/>
</dbReference>
<dbReference type="Proteomes" id="UP000234498">
    <property type="component" value="Unassembled WGS sequence"/>
</dbReference>
<dbReference type="AlphaFoldDB" id="A0A2H1KH62"/>
<proteinExistence type="predicted"/>
<accession>A0A2H1KH62</accession>
<dbReference type="Gene3D" id="3.40.50.300">
    <property type="entry name" value="P-loop containing nucleotide triphosphate hydrolases"/>
    <property type="match status" value="1"/>
</dbReference>
<protein>
    <submittedName>
        <fullName evidence="1">Uncharacterized protein</fullName>
    </submittedName>
</protein>
<evidence type="ECO:0000313" key="1">
    <source>
        <dbReference type="EMBL" id="SMX99127.1"/>
    </source>
</evidence>